<keyword evidence="15" id="KW-1185">Reference proteome</keyword>
<dbReference type="PANTHER" id="PTHR13832">
    <property type="entry name" value="PROTEIN PHOSPHATASE 2C"/>
    <property type="match status" value="1"/>
</dbReference>
<keyword evidence="5" id="KW-0479">Metal-binding</keyword>
<comment type="catalytic activity">
    <reaction evidence="11">
        <text>O-phospho-L-threonyl-[protein] + H2O = L-threonyl-[protein] + phosphate</text>
        <dbReference type="Rhea" id="RHEA:47004"/>
        <dbReference type="Rhea" id="RHEA-COMP:11060"/>
        <dbReference type="Rhea" id="RHEA-COMP:11605"/>
        <dbReference type="ChEBI" id="CHEBI:15377"/>
        <dbReference type="ChEBI" id="CHEBI:30013"/>
        <dbReference type="ChEBI" id="CHEBI:43474"/>
        <dbReference type="ChEBI" id="CHEBI:61977"/>
        <dbReference type="EC" id="3.1.3.16"/>
    </reaction>
</comment>
<evidence type="ECO:0000313" key="15">
    <source>
        <dbReference type="Proteomes" id="UP000017836"/>
    </source>
</evidence>
<dbReference type="Gramene" id="ERN18560">
    <property type="protein sequence ID" value="ERN18560"/>
    <property type="gene ID" value="AMTR_s00065p00110200"/>
</dbReference>
<dbReference type="GO" id="GO:0004722">
    <property type="term" value="F:protein serine/threonine phosphatase activity"/>
    <property type="evidence" value="ECO:0000318"/>
    <property type="project" value="GO_Central"/>
</dbReference>
<dbReference type="eggNOG" id="KOG0698">
    <property type="taxonomic scope" value="Eukaryota"/>
</dbReference>
<name>U5D8N5_AMBTC</name>
<dbReference type="FunFam" id="3.60.40.10:FF:000044">
    <property type="entry name" value="probable protein phosphatase 2C 25"/>
    <property type="match status" value="1"/>
</dbReference>
<evidence type="ECO:0000256" key="11">
    <source>
        <dbReference type="ARBA" id="ARBA00048336"/>
    </source>
</evidence>
<dbReference type="PROSITE" id="PS51746">
    <property type="entry name" value="PPM_2"/>
    <property type="match status" value="1"/>
</dbReference>
<reference evidence="15" key="1">
    <citation type="journal article" date="2013" name="Science">
        <title>The Amborella genome and the evolution of flowering plants.</title>
        <authorList>
            <consortium name="Amborella Genome Project"/>
        </authorList>
    </citation>
    <scope>NUCLEOTIDE SEQUENCE [LARGE SCALE GENOMIC DNA]</scope>
</reference>
<comment type="cofactor">
    <cofactor evidence="1">
        <name>Mn(2+)</name>
        <dbReference type="ChEBI" id="CHEBI:29035"/>
    </cofactor>
</comment>
<protein>
    <recommendedName>
        <fullName evidence="4">protein-serine/threonine phosphatase</fullName>
        <ecNumber evidence="4">3.1.3.16</ecNumber>
    </recommendedName>
</protein>
<comment type="catalytic activity">
    <reaction evidence="10">
        <text>O-phospho-L-seryl-[protein] + H2O = L-seryl-[protein] + phosphate</text>
        <dbReference type="Rhea" id="RHEA:20629"/>
        <dbReference type="Rhea" id="RHEA-COMP:9863"/>
        <dbReference type="Rhea" id="RHEA-COMP:11604"/>
        <dbReference type="ChEBI" id="CHEBI:15377"/>
        <dbReference type="ChEBI" id="CHEBI:29999"/>
        <dbReference type="ChEBI" id="CHEBI:43474"/>
        <dbReference type="ChEBI" id="CHEBI:83421"/>
        <dbReference type="EC" id="3.1.3.16"/>
    </reaction>
</comment>
<evidence type="ECO:0000256" key="7">
    <source>
        <dbReference type="ARBA" id="ARBA00022842"/>
    </source>
</evidence>
<dbReference type="InterPro" id="IPR000222">
    <property type="entry name" value="PP2C_BS"/>
</dbReference>
<comment type="similarity">
    <text evidence="3 12">Belongs to the PP2C family.</text>
</comment>
<evidence type="ECO:0000256" key="4">
    <source>
        <dbReference type="ARBA" id="ARBA00013081"/>
    </source>
</evidence>
<dbReference type="CDD" id="cd00143">
    <property type="entry name" value="PP2Cc"/>
    <property type="match status" value="1"/>
</dbReference>
<dbReference type="GO" id="GO:0046872">
    <property type="term" value="F:metal ion binding"/>
    <property type="evidence" value="ECO:0007669"/>
    <property type="project" value="UniProtKB-KW"/>
</dbReference>
<proteinExistence type="inferred from homology"/>
<dbReference type="InterPro" id="IPR015655">
    <property type="entry name" value="PP2C"/>
</dbReference>
<keyword evidence="9" id="KW-0464">Manganese</keyword>
<dbReference type="InterPro" id="IPR001932">
    <property type="entry name" value="PPM-type_phosphatase-like_dom"/>
</dbReference>
<evidence type="ECO:0000256" key="3">
    <source>
        <dbReference type="ARBA" id="ARBA00006702"/>
    </source>
</evidence>
<dbReference type="HOGENOM" id="CLU_013173_5_1_1"/>
<dbReference type="OrthoDB" id="10264738at2759"/>
<dbReference type="InterPro" id="IPR036457">
    <property type="entry name" value="PPM-type-like_dom_sf"/>
</dbReference>
<keyword evidence="8 12" id="KW-0904">Protein phosphatase</keyword>
<evidence type="ECO:0000256" key="5">
    <source>
        <dbReference type="ARBA" id="ARBA00022723"/>
    </source>
</evidence>
<evidence type="ECO:0000256" key="9">
    <source>
        <dbReference type="ARBA" id="ARBA00023211"/>
    </source>
</evidence>
<feature type="domain" description="PPM-type phosphatase" evidence="13">
    <location>
        <begin position="115"/>
        <end position="367"/>
    </location>
</feature>
<gene>
    <name evidence="14" type="ORF">AMTR_s00065p00110200</name>
</gene>
<dbReference type="SUPFAM" id="SSF81606">
    <property type="entry name" value="PP2C-like"/>
    <property type="match status" value="1"/>
</dbReference>
<dbReference type="PANTHER" id="PTHR13832:SF853">
    <property type="entry name" value="PROTEIN PHOSPHATASE 2C 2-RELATED"/>
    <property type="match status" value="1"/>
</dbReference>
<dbReference type="Proteomes" id="UP000017836">
    <property type="component" value="Unassembled WGS sequence"/>
</dbReference>
<evidence type="ECO:0000256" key="1">
    <source>
        <dbReference type="ARBA" id="ARBA00001936"/>
    </source>
</evidence>
<keyword evidence="6 12" id="KW-0378">Hydrolase</keyword>
<dbReference type="KEGG" id="atr:18446927"/>
<evidence type="ECO:0000256" key="6">
    <source>
        <dbReference type="ARBA" id="ARBA00022801"/>
    </source>
</evidence>
<dbReference type="AlphaFoldDB" id="U5D8N5"/>
<dbReference type="EMBL" id="KI392088">
    <property type="protein sequence ID" value="ERN18560.1"/>
    <property type="molecule type" value="Genomic_DNA"/>
</dbReference>
<dbReference type="Pfam" id="PF00481">
    <property type="entry name" value="PP2C"/>
    <property type="match status" value="1"/>
</dbReference>
<dbReference type="OMA" id="DCDRHLS"/>
<sequence>MSCAVVAGSPVFKAGSPLKIDHHLQPGYPGSPLRCGFVGFREESQGGSPSLRQMSNGIRVWEEEGLGFSRGEEAVKGILKRKRPARLQIPSSSPCASGFEPIEQGPELVHVESDRYSVICKRGRRSVMEDCYAANLDLYGDSKQAFLGVFDGHGGKRAAEFAAQNMGKNIMELATNCDGVEGIGDAVKNGYLVTDSEFLRDKARGGACCVTALIREGNLVVSNAGDCRAVMSRGGTAEALTSDHRPAREDERERIESLGGYVDLRRGVWRLQGCLAVSRGIGDQHLKQWVSAEPETEILRITPECEFLILASDGLWEKVGNQEAIDLARPLCATTDKPSPLSACKKLVDLSLSRGSLDDISVMIIQLSRFV</sequence>
<evidence type="ECO:0000313" key="14">
    <source>
        <dbReference type="EMBL" id="ERN18560.1"/>
    </source>
</evidence>
<dbReference type="SMART" id="SM00332">
    <property type="entry name" value="PP2Cc"/>
    <property type="match status" value="1"/>
</dbReference>
<dbReference type="SMART" id="SM00331">
    <property type="entry name" value="PP2C_SIG"/>
    <property type="match status" value="1"/>
</dbReference>
<dbReference type="Gene3D" id="3.60.40.10">
    <property type="entry name" value="PPM-type phosphatase domain"/>
    <property type="match status" value="1"/>
</dbReference>
<dbReference type="GO" id="GO:0009738">
    <property type="term" value="P:abscisic acid-activated signaling pathway"/>
    <property type="evidence" value="ECO:0000318"/>
    <property type="project" value="GO_Central"/>
</dbReference>
<comment type="cofactor">
    <cofactor evidence="2">
        <name>Mg(2+)</name>
        <dbReference type="ChEBI" id="CHEBI:18420"/>
    </cofactor>
</comment>
<evidence type="ECO:0000256" key="8">
    <source>
        <dbReference type="ARBA" id="ARBA00022912"/>
    </source>
</evidence>
<dbReference type="EC" id="3.1.3.16" evidence="4"/>
<evidence type="ECO:0000256" key="12">
    <source>
        <dbReference type="RuleBase" id="RU003465"/>
    </source>
</evidence>
<keyword evidence="7" id="KW-0460">Magnesium</keyword>
<evidence type="ECO:0000259" key="13">
    <source>
        <dbReference type="PROSITE" id="PS51746"/>
    </source>
</evidence>
<accession>U5D8N5</accession>
<dbReference type="PROSITE" id="PS01032">
    <property type="entry name" value="PPM_1"/>
    <property type="match status" value="1"/>
</dbReference>
<evidence type="ECO:0000256" key="2">
    <source>
        <dbReference type="ARBA" id="ARBA00001946"/>
    </source>
</evidence>
<organism evidence="14 15">
    <name type="scientific">Amborella trichopoda</name>
    <dbReference type="NCBI Taxonomy" id="13333"/>
    <lineage>
        <taxon>Eukaryota</taxon>
        <taxon>Viridiplantae</taxon>
        <taxon>Streptophyta</taxon>
        <taxon>Embryophyta</taxon>
        <taxon>Tracheophyta</taxon>
        <taxon>Spermatophyta</taxon>
        <taxon>Magnoliopsida</taxon>
        <taxon>Amborellales</taxon>
        <taxon>Amborellaceae</taxon>
        <taxon>Amborella</taxon>
    </lineage>
</organism>
<evidence type="ECO:0000256" key="10">
    <source>
        <dbReference type="ARBA" id="ARBA00047761"/>
    </source>
</evidence>